<dbReference type="EMBL" id="CAXAMN010027273">
    <property type="protein sequence ID" value="CAK9109836.1"/>
    <property type="molecule type" value="Genomic_DNA"/>
</dbReference>
<dbReference type="Proteomes" id="UP001642484">
    <property type="component" value="Unassembled WGS sequence"/>
</dbReference>
<name>A0ABP0SBW5_9DINO</name>
<reference evidence="1 2" key="1">
    <citation type="submission" date="2024-02" db="EMBL/GenBank/DDBJ databases">
        <authorList>
            <person name="Chen Y."/>
            <person name="Shah S."/>
            <person name="Dougan E. K."/>
            <person name="Thang M."/>
            <person name="Chan C."/>
        </authorList>
    </citation>
    <scope>NUCLEOTIDE SEQUENCE [LARGE SCALE GENOMIC DNA]</scope>
</reference>
<evidence type="ECO:0008006" key="3">
    <source>
        <dbReference type="Google" id="ProtNLM"/>
    </source>
</evidence>
<comment type="caution">
    <text evidence="1">The sequence shown here is derived from an EMBL/GenBank/DDBJ whole genome shotgun (WGS) entry which is preliminary data.</text>
</comment>
<protein>
    <recommendedName>
        <fullName evidence="3">Secreted protein</fullName>
    </recommendedName>
</protein>
<accession>A0ABP0SBW5</accession>
<evidence type="ECO:0000313" key="1">
    <source>
        <dbReference type="EMBL" id="CAK9109836.1"/>
    </source>
</evidence>
<evidence type="ECO:0000313" key="2">
    <source>
        <dbReference type="Proteomes" id="UP001642484"/>
    </source>
</evidence>
<keyword evidence="2" id="KW-1185">Reference proteome</keyword>
<gene>
    <name evidence="1" type="ORF">CCMP2556_LOCUS51097</name>
</gene>
<organism evidence="1 2">
    <name type="scientific">Durusdinium trenchii</name>
    <dbReference type="NCBI Taxonomy" id="1381693"/>
    <lineage>
        <taxon>Eukaryota</taxon>
        <taxon>Sar</taxon>
        <taxon>Alveolata</taxon>
        <taxon>Dinophyceae</taxon>
        <taxon>Suessiales</taxon>
        <taxon>Symbiodiniaceae</taxon>
        <taxon>Durusdinium</taxon>
    </lineage>
</organism>
<proteinExistence type="predicted"/>
<sequence>MSFGTGRAGESYVLALQAQCVLFLKRWSTVGPVGSWVRTKCTTAVCTRATTKQCLFEPNCYFSKSGRRNVTTSPLALCVVKHISFKNRSTTTGSSLFFYLQLDQTDQI</sequence>